<feature type="transmembrane region" description="Helical" evidence="10">
    <location>
        <begin position="140"/>
        <end position="162"/>
    </location>
</feature>
<dbReference type="Gene3D" id="1.20.1250.20">
    <property type="entry name" value="MFS general substrate transporter like domains"/>
    <property type="match status" value="1"/>
</dbReference>
<dbReference type="PROSITE" id="PS50850">
    <property type="entry name" value="MFS"/>
    <property type="match status" value="1"/>
</dbReference>
<keyword evidence="7 10" id="KW-0472">Membrane</keyword>
<feature type="transmembrane region" description="Helical" evidence="10">
    <location>
        <begin position="49"/>
        <end position="70"/>
    </location>
</feature>
<feature type="transmembrane region" description="Helical" evidence="10">
    <location>
        <begin position="312"/>
        <end position="329"/>
    </location>
</feature>
<dbReference type="InterPro" id="IPR036259">
    <property type="entry name" value="MFS_trans_sf"/>
</dbReference>
<feature type="transmembrane region" description="Helical" evidence="10">
    <location>
        <begin position="405"/>
        <end position="427"/>
    </location>
</feature>
<evidence type="ECO:0000313" key="12">
    <source>
        <dbReference type="EMBL" id="MEE4545911.1"/>
    </source>
</evidence>
<evidence type="ECO:0000256" key="9">
    <source>
        <dbReference type="SAM" id="MobiDB-lite"/>
    </source>
</evidence>
<evidence type="ECO:0000256" key="4">
    <source>
        <dbReference type="ARBA" id="ARBA00022475"/>
    </source>
</evidence>
<accession>A0ABU7PJ97</accession>
<gene>
    <name evidence="12" type="ORF">V2S66_28565</name>
</gene>
<dbReference type="PANTHER" id="PTHR42718:SF9">
    <property type="entry name" value="MAJOR FACILITATOR SUPERFAMILY MULTIDRUG TRANSPORTER MFSC"/>
    <property type="match status" value="1"/>
</dbReference>
<keyword evidence="8" id="KW-0046">Antibiotic resistance</keyword>
<keyword evidence="3" id="KW-0813">Transport</keyword>
<evidence type="ECO:0000256" key="6">
    <source>
        <dbReference type="ARBA" id="ARBA00022989"/>
    </source>
</evidence>
<keyword evidence="13" id="KW-1185">Reference proteome</keyword>
<feature type="transmembrane region" description="Helical" evidence="10">
    <location>
        <begin position="439"/>
        <end position="458"/>
    </location>
</feature>
<name>A0ABU7PJ97_9ACTN</name>
<evidence type="ECO:0000313" key="13">
    <source>
        <dbReference type="Proteomes" id="UP001344658"/>
    </source>
</evidence>
<evidence type="ECO:0000259" key="11">
    <source>
        <dbReference type="PROSITE" id="PS50850"/>
    </source>
</evidence>
<sequence>MAHPSDQGLDPALRRLIGVILLGGIMGILDGSMVAVAADTLVKDFHTSLSAVSWVSTSYLLALTVSIPVTTWAVDRFGGRRLWLLGLVVFLAGSVCSGLAWNIGSLIVFRVVQGLGAGLLDPLMLTLLARSAGPSRIGRVMGLMGVVGSSGPVFGPVLGGLILQGASWRWMFLVNIPIGLVALVLALRVVPDDKPVGEHTAGRLDVVGLSLIGPGVAAAVLTLSQYAERTEFAAWQVLVPLVAAVVLLAGYAVHALRERRTSPLIDLRLFTSRGFSASVTVGALVGLATFASLFALPLYYQQVRGHDTFESALLLAPLGVGSALSMPLTGRLSDRIGARNLVFGGGLLAGLSALGTTQLGADTSQLWSGVLAFTIGLGLGSVGAPTIASLYRTLPGRLVPQGSTVLYMLNQLGAAIGIALVALLVQSAGDGDALHGFRAAYWGVTGALALVVLAAPLLPGRPAAQQATGELPPPAVESAAESAPAPRPSDDVPTPVTAQGDGS</sequence>
<feature type="transmembrane region" description="Helical" evidence="10">
    <location>
        <begin position="233"/>
        <end position="253"/>
    </location>
</feature>
<organism evidence="12 13">
    <name type="scientific">Actinacidiphila polyblastidii</name>
    <dbReference type="NCBI Taxonomy" id="3110430"/>
    <lineage>
        <taxon>Bacteria</taxon>
        <taxon>Bacillati</taxon>
        <taxon>Actinomycetota</taxon>
        <taxon>Actinomycetes</taxon>
        <taxon>Kitasatosporales</taxon>
        <taxon>Streptomycetaceae</taxon>
        <taxon>Actinacidiphila</taxon>
    </lineage>
</organism>
<dbReference type="InterPro" id="IPR004638">
    <property type="entry name" value="EmrB-like"/>
</dbReference>
<dbReference type="EMBL" id="JAZEWV010000036">
    <property type="protein sequence ID" value="MEE4545911.1"/>
    <property type="molecule type" value="Genomic_DNA"/>
</dbReference>
<keyword evidence="6 10" id="KW-1133">Transmembrane helix</keyword>
<evidence type="ECO:0000256" key="7">
    <source>
        <dbReference type="ARBA" id="ARBA00023136"/>
    </source>
</evidence>
<dbReference type="InterPro" id="IPR011701">
    <property type="entry name" value="MFS"/>
</dbReference>
<dbReference type="NCBIfam" id="TIGR00711">
    <property type="entry name" value="efflux_EmrB"/>
    <property type="match status" value="1"/>
</dbReference>
<feature type="transmembrane region" description="Helical" evidence="10">
    <location>
        <begin position="341"/>
        <end position="361"/>
    </location>
</feature>
<feature type="transmembrane region" description="Helical" evidence="10">
    <location>
        <begin position="12"/>
        <end position="29"/>
    </location>
</feature>
<evidence type="ECO:0000256" key="10">
    <source>
        <dbReference type="SAM" id="Phobius"/>
    </source>
</evidence>
<dbReference type="SUPFAM" id="SSF103473">
    <property type="entry name" value="MFS general substrate transporter"/>
    <property type="match status" value="1"/>
</dbReference>
<keyword evidence="5 10" id="KW-0812">Transmembrane</keyword>
<feature type="transmembrane region" description="Helical" evidence="10">
    <location>
        <begin position="202"/>
        <end position="227"/>
    </location>
</feature>
<dbReference type="Pfam" id="PF07690">
    <property type="entry name" value="MFS_1"/>
    <property type="match status" value="1"/>
</dbReference>
<dbReference type="Gene3D" id="1.20.1720.10">
    <property type="entry name" value="Multidrug resistance protein D"/>
    <property type="match status" value="1"/>
</dbReference>
<evidence type="ECO:0000256" key="3">
    <source>
        <dbReference type="ARBA" id="ARBA00022448"/>
    </source>
</evidence>
<comment type="subcellular location">
    <subcellularLocation>
        <location evidence="1">Cell membrane</location>
        <topology evidence="1">Multi-pass membrane protein</topology>
    </subcellularLocation>
</comment>
<feature type="region of interest" description="Disordered" evidence="9">
    <location>
        <begin position="463"/>
        <end position="503"/>
    </location>
</feature>
<protein>
    <submittedName>
        <fullName evidence="12">MDR family MFS transporter</fullName>
    </submittedName>
</protein>
<dbReference type="CDD" id="cd17503">
    <property type="entry name" value="MFS_LmrB_MDR_like"/>
    <property type="match status" value="1"/>
</dbReference>
<dbReference type="PANTHER" id="PTHR42718">
    <property type="entry name" value="MAJOR FACILITATOR SUPERFAMILY MULTIDRUG TRANSPORTER MFSC"/>
    <property type="match status" value="1"/>
</dbReference>
<dbReference type="Proteomes" id="UP001344658">
    <property type="component" value="Unassembled WGS sequence"/>
</dbReference>
<dbReference type="InterPro" id="IPR020846">
    <property type="entry name" value="MFS_dom"/>
</dbReference>
<feature type="domain" description="Major facilitator superfamily (MFS) profile" evidence="11">
    <location>
        <begin position="16"/>
        <end position="463"/>
    </location>
</feature>
<feature type="transmembrane region" description="Helical" evidence="10">
    <location>
        <begin position="107"/>
        <end position="128"/>
    </location>
</feature>
<evidence type="ECO:0000256" key="1">
    <source>
        <dbReference type="ARBA" id="ARBA00004651"/>
    </source>
</evidence>
<reference evidence="12 13" key="1">
    <citation type="submission" date="2023-12" db="EMBL/GenBank/DDBJ databases">
        <title>Streptomyces sp. V4-01.</title>
        <authorList>
            <person name="Somphong A."/>
            <person name="Phongsopitanun W."/>
        </authorList>
    </citation>
    <scope>NUCLEOTIDE SEQUENCE [LARGE SCALE GENOMIC DNA]</scope>
    <source>
        <strain evidence="12 13">V4-01</strain>
    </source>
</reference>
<comment type="caution">
    <text evidence="12">The sequence shown here is derived from an EMBL/GenBank/DDBJ whole genome shotgun (WGS) entry which is preliminary data.</text>
</comment>
<evidence type="ECO:0000256" key="5">
    <source>
        <dbReference type="ARBA" id="ARBA00022692"/>
    </source>
</evidence>
<comment type="similarity">
    <text evidence="2">Belongs to the major facilitator superfamily. EmrB family.</text>
</comment>
<dbReference type="RefSeq" id="WP_330799616.1">
    <property type="nucleotide sequence ID" value="NZ_JAZEWV010000036.1"/>
</dbReference>
<feature type="transmembrane region" description="Helical" evidence="10">
    <location>
        <begin position="168"/>
        <end position="190"/>
    </location>
</feature>
<proteinExistence type="inferred from homology"/>
<keyword evidence="4" id="KW-1003">Cell membrane</keyword>
<feature type="transmembrane region" description="Helical" evidence="10">
    <location>
        <begin position="82"/>
        <end position="101"/>
    </location>
</feature>
<feature type="transmembrane region" description="Helical" evidence="10">
    <location>
        <begin position="274"/>
        <end position="300"/>
    </location>
</feature>
<evidence type="ECO:0000256" key="2">
    <source>
        <dbReference type="ARBA" id="ARBA00008537"/>
    </source>
</evidence>
<feature type="transmembrane region" description="Helical" evidence="10">
    <location>
        <begin position="367"/>
        <end position="393"/>
    </location>
</feature>
<evidence type="ECO:0000256" key="8">
    <source>
        <dbReference type="ARBA" id="ARBA00023251"/>
    </source>
</evidence>